<accession>A0A9X2SHP8</accession>
<dbReference type="InterPro" id="IPR002347">
    <property type="entry name" value="SDR_fam"/>
</dbReference>
<dbReference type="Gene3D" id="3.40.50.720">
    <property type="entry name" value="NAD(P)-binding Rossmann-like Domain"/>
    <property type="match status" value="1"/>
</dbReference>
<evidence type="ECO:0000313" key="1">
    <source>
        <dbReference type="EMBL" id="MCR6482962.1"/>
    </source>
</evidence>
<dbReference type="SUPFAM" id="SSF51735">
    <property type="entry name" value="NAD(P)-binding Rossmann-fold domains"/>
    <property type="match status" value="1"/>
</dbReference>
<dbReference type="Proteomes" id="UP001144096">
    <property type="component" value="Unassembled WGS sequence"/>
</dbReference>
<keyword evidence="2" id="KW-1185">Reference proteome</keyword>
<proteinExistence type="predicted"/>
<organism evidence="1 2">
    <name type="scientific">Amycolatopsis iheyensis</name>
    <dbReference type="NCBI Taxonomy" id="2945988"/>
    <lineage>
        <taxon>Bacteria</taxon>
        <taxon>Bacillati</taxon>
        <taxon>Actinomycetota</taxon>
        <taxon>Actinomycetes</taxon>
        <taxon>Pseudonocardiales</taxon>
        <taxon>Pseudonocardiaceae</taxon>
        <taxon>Amycolatopsis</taxon>
    </lineage>
</organism>
<dbReference type="PANTHER" id="PTHR44656">
    <property type="entry name" value="DEHYDROGENASE/REDUCTASE SDR FAMILY MEMBER 12"/>
    <property type="match status" value="1"/>
</dbReference>
<dbReference type="InterPro" id="IPR052992">
    <property type="entry name" value="SDR_member_12"/>
</dbReference>
<gene>
    <name evidence="1" type="ORF">M8542_09030</name>
</gene>
<protein>
    <submittedName>
        <fullName evidence="1">SDR family NAD(P)-dependent oxidoreductase</fullName>
    </submittedName>
</protein>
<evidence type="ECO:0000313" key="2">
    <source>
        <dbReference type="Proteomes" id="UP001144096"/>
    </source>
</evidence>
<name>A0A9X2SHP8_9PSEU</name>
<reference evidence="1" key="1">
    <citation type="submission" date="2022-06" db="EMBL/GenBank/DDBJ databases">
        <title>Amycolatopsis iheyaensis sp. nov., a new species of the genus Amycolatopsis isolated from soil in Iheya island, Japan.</title>
        <authorList>
            <person name="Ngamcharungchit C."/>
            <person name="Kanto H."/>
            <person name="Take A."/>
            <person name="Intra B."/>
            <person name="Matsumoto A."/>
            <person name="Panbangred W."/>
            <person name="Inahashi Y."/>
        </authorList>
    </citation>
    <scope>NUCLEOTIDE SEQUENCE</scope>
    <source>
        <strain evidence="1">OK19-0408</strain>
    </source>
</reference>
<dbReference type="PRINTS" id="PR00081">
    <property type="entry name" value="GDHRDH"/>
</dbReference>
<dbReference type="PANTHER" id="PTHR44656:SF7">
    <property type="entry name" value="DEHYDROGENASE_REDUCTASE SDR FAMILY MEMBER 12"/>
    <property type="match status" value="1"/>
</dbReference>
<dbReference type="Pfam" id="PF00106">
    <property type="entry name" value="adh_short"/>
    <property type="match status" value="1"/>
</dbReference>
<comment type="caution">
    <text evidence="1">The sequence shown here is derived from an EMBL/GenBank/DDBJ whole genome shotgun (WGS) entry which is preliminary data.</text>
</comment>
<dbReference type="EMBL" id="JAMXQV010000003">
    <property type="protein sequence ID" value="MCR6482962.1"/>
    <property type="molecule type" value="Genomic_DNA"/>
</dbReference>
<dbReference type="InterPro" id="IPR036291">
    <property type="entry name" value="NAD(P)-bd_dom_sf"/>
</dbReference>
<dbReference type="AlphaFoldDB" id="A0A9X2SHP8"/>
<sequence>MGVPELLLDTVLDRAVVGYSRLGYAVRRRTWAADDPAPDALRGRVALVTGESSGLGEATATGLARLGAEVVLVVRDLGRGEQALARVRAQVPAAKVRTARCDVSDFASVREFAARESRVDVLVHNAGVLPPERRESVDGHEITFATHVLGPLLLTELLRPALRAAEDGRVIFVSSGGMYTQRLAVDDAEYRTGTYRGATAYARTKRMQVELTPVLAERWRPDGIAVHSTHPGWADTPGLADSLPAFRRLVGPALRTAAEGADTAVWLAATRPGPPPGRFWHDRRARPAHLLPGTRPPAGDPERLLRDCLAAVGR</sequence>